<comment type="caution">
    <text evidence="4">The sequence shown here is derived from an EMBL/GenBank/DDBJ whole genome shotgun (WGS) entry which is preliminary data.</text>
</comment>
<reference evidence="4" key="2">
    <citation type="submission" date="2021-04" db="EMBL/GenBank/DDBJ databases">
        <authorList>
            <person name="Gilroy R."/>
        </authorList>
    </citation>
    <scope>NUCLEOTIDE SEQUENCE</scope>
    <source>
        <strain evidence="4">8470</strain>
    </source>
</reference>
<dbReference type="Proteomes" id="UP000784286">
    <property type="component" value="Unassembled WGS sequence"/>
</dbReference>
<dbReference type="InterPro" id="IPR002469">
    <property type="entry name" value="Peptidase_S9B_N"/>
</dbReference>
<evidence type="ECO:0000256" key="1">
    <source>
        <dbReference type="SAM" id="SignalP"/>
    </source>
</evidence>
<feature type="chain" id="PRO_5037060610" evidence="1">
    <location>
        <begin position="21"/>
        <end position="761"/>
    </location>
</feature>
<organism evidence="4 5">
    <name type="scientific">Candidatus Phocaeicola excrementipullorum</name>
    <dbReference type="NCBI Taxonomy" id="2838731"/>
    <lineage>
        <taxon>Bacteria</taxon>
        <taxon>Pseudomonadati</taxon>
        <taxon>Bacteroidota</taxon>
        <taxon>Bacteroidia</taxon>
        <taxon>Bacteroidales</taxon>
        <taxon>Bacteroidaceae</taxon>
        <taxon>Phocaeicola</taxon>
    </lineage>
</organism>
<feature type="domain" description="Dipeptidylpeptidase IV N-terminal" evidence="3">
    <location>
        <begin position="136"/>
        <end position="476"/>
    </location>
</feature>
<dbReference type="PANTHER" id="PTHR11731">
    <property type="entry name" value="PROTEASE FAMILY S9B,C DIPEPTIDYL-PEPTIDASE IV-RELATED"/>
    <property type="match status" value="1"/>
</dbReference>
<dbReference type="GO" id="GO:0008239">
    <property type="term" value="F:dipeptidyl-peptidase activity"/>
    <property type="evidence" value="ECO:0007669"/>
    <property type="project" value="TreeGrafter"/>
</dbReference>
<dbReference type="InterPro" id="IPR029058">
    <property type="entry name" value="AB_hydrolase_fold"/>
</dbReference>
<feature type="signal peptide" evidence="1">
    <location>
        <begin position="1"/>
        <end position="20"/>
    </location>
</feature>
<feature type="domain" description="Peptidase S9 prolyl oligopeptidase catalytic" evidence="2">
    <location>
        <begin position="568"/>
        <end position="761"/>
    </location>
</feature>
<dbReference type="GO" id="GO:0006508">
    <property type="term" value="P:proteolysis"/>
    <property type="evidence" value="ECO:0007669"/>
    <property type="project" value="InterPro"/>
</dbReference>
<dbReference type="Pfam" id="PF00326">
    <property type="entry name" value="Peptidase_S9"/>
    <property type="match status" value="1"/>
</dbReference>
<dbReference type="PANTHER" id="PTHR11731:SF193">
    <property type="entry name" value="DIPEPTIDYL PEPTIDASE 9"/>
    <property type="match status" value="1"/>
</dbReference>
<evidence type="ECO:0000313" key="4">
    <source>
        <dbReference type="EMBL" id="MBU3855644.1"/>
    </source>
</evidence>
<dbReference type="InterPro" id="IPR001375">
    <property type="entry name" value="Peptidase_S9_cat"/>
</dbReference>
<evidence type="ECO:0000259" key="3">
    <source>
        <dbReference type="Pfam" id="PF00930"/>
    </source>
</evidence>
<dbReference type="EMBL" id="JAHLFJ010000036">
    <property type="protein sequence ID" value="MBU3855644.1"/>
    <property type="molecule type" value="Genomic_DNA"/>
</dbReference>
<evidence type="ECO:0000259" key="2">
    <source>
        <dbReference type="Pfam" id="PF00326"/>
    </source>
</evidence>
<sequence>MKRNILFIFLFIMSIAAVHAQEKKSYTLEDVIPGGNNYANLRPRNITGLQWWGDVCIRADVETINEVDIKTGKETVLVTLDEVNEALQSGEKPYKLDFKIKPLRTLDSASMPWKDRKTIAFLGRVEMGEGNEIYMFWYDFAQKKITNMFRIQGNGANLDFCKENGCMAYTVGRHLFVAKEGDFPAQINSVCTGCKEDPEKDVIYGQAVHRNEFGIYKGTFWSPKGSYLAFYRMDQSMVTDYPQVNTSTRIATLEPDKYPMAGMTSHKVTVGIYDVKSKRTIYLQTGDPTNRYFTNVSWSPDEKHVYIIELNRDQNHAQLVSYNAVTGEKEAILYEEKHTRYVEPQHPLIFLPWDETKFIYQSQRDGFNHLYIMDTEAAQQGEWKSGKDQEAQYCEYLKTVPLTQGEWLVKSVLGFNGARKEIIITSTELSPLQTNVFALSTKNGKRALIGSGEGVHAAQVSASGNYIIDSFTSSKVGRSISILPANGKKGTNLLTASDPMEEQFNMPEISVGTIKAADGVTDLYYRLIKPVDFDPSKKYPAVIYVYGGPHAQMIHDTRFYDARGWDLYMAQKGYVMLTVDSRGSDNRGIRFENVTFRHLGVEEMKDQVKGAEFLKSLPYVDSNRIGVHGWSFGGFMTTNLMLTYPDIFKTGVAGGPVIDWKYYEVMYGERYMDTPETNPEGYKGSDLKQKAGNLKGRLEIIIGGTDPTCVPQHTYTFLRACINAGTHPDLFIYPEDGHNMVGRDRVHLHEHITRYFEDHLK</sequence>
<proteinExistence type="predicted"/>
<dbReference type="Pfam" id="PF00930">
    <property type="entry name" value="DPPIV_N"/>
    <property type="match status" value="1"/>
</dbReference>
<gene>
    <name evidence="4" type="ORF">H9928_03625</name>
</gene>
<name>A0A948X247_9BACT</name>
<reference evidence="4" key="1">
    <citation type="journal article" date="2021" name="PeerJ">
        <title>Extensive microbial diversity within the chicken gut microbiome revealed by metagenomics and culture.</title>
        <authorList>
            <person name="Gilroy R."/>
            <person name="Ravi A."/>
            <person name="Getino M."/>
            <person name="Pursley I."/>
            <person name="Horton D.L."/>
            <person name="Alikhan N.F."/>
            <person name="Baker D."/>
            <person name="Gharbi K."/>
            <person name="Hall N."/>
            <person name="Watson M."/>
            <person name="Adriaenssens E.M."/>
            <person name="Foster-Nyarko E."/>
            <person name="Jarju S."/>
            <person name="Secka A."/>
            <person name="Antonio M."/>
            <person name="Oren A."/>
            <person name="Chaudhuri R.R."/>
            <person name="La Ragione R."/>
            <person name="Hildebrand F."/>
            <person name="Pallen M.J."/>
        </authorList>
    </citation>
    <scope>NUCLEOTIDE SEQUENCE</scope>
    <source>
        <strain evidence="4">8470</strain>
    </source>
</reference>
<protein>
    <submittedName>
        <fullName evidence="4">S9 family peptidase</fullName>
    </submittedName>
</protein>
<accession>A0A948X247</accession>
<dbReference type="Gene3D" id="2.140.10.30">
    <property type="entry name" value="Dipeptidylpeptidase IV, N-terminal domain"/>
    <property type="match status" value="1"/>
</dbReference>
<evidence type="ECO:0000313" key="5">
    <source>
        <dbReference type="Proteomes" id="UP000784286"/>
    </source>
</evidence>
<dbReference type="InterPro" id="IPR050278">
    <property type="entry name" value="Serine_Prot_S9B/DPPIV"/>
</dbReference>
<dbReference type="Gene3D" id="3.40.50.1820">
    <property type="entry name" value="alpha/beta hydrolase"/>
    <property type="match status" value="1"/>
</dbReference>
<dbReference type="SUPFAM" id="SSF53474">
    <property type="entry name" value="alpha/beta-Hydrolases"/>
    <property type="match status" value="1"/>
</dbReference>
<dbReference type="AlphaFoldDB" id="A0A948X247"/>
<dbReference type="GO" id="GO:0008236">
    <property type="term" value="F:serine-type peptidase activity"/>
    <property type="evidence" value="ECO:0007669"/>
    <property type="project" value="InterPro"/>
</dbReference>
<keyword evidence="1" id="KW-0732">Signal</keyword>
<dbReference type="SUPFAM" id="SSF82171">
    <property type="entry name" value="DPP6 N-terminal domain-like"/>
    <property type="match status" value="1"/>
</dbReference>